<dbReference type="EMBL" id="HBUF01419921">
    <property type="protein sequence ID" value="CAG6740616.1"/>
    <property type="molecule type" value="Transcribed_RNA"/>
</dbReference>
<protein>
    <submittedName>
        <fullName evidence="1">Uncharacterized protein</fullName>
    </submittedName>
</protein>
<dbReference type="EMBL" id="HBUF01585571">
    <property type="protein sequence ID" value="CAG6771671.1"/>
    <property type="molecule type" value="Transcribed_RNA"/>
</dbReference>
<dbReference type="EMBL" id="HBUF01083029">
    <property type="protein sequence ID" value="CAG6633558.1"/>
    <property type="molecule type" value="Transcribed_RNA"/>
</dbReference>
<dbReference type="AlphaFoldDB" id="A0A8D8S9I0"/>
<name>A0A8D8S9I0_9HEMI</name>
<dbReference type="EMBL" id="HBUF01585572">
    <property type="protein sequence ID" value="CAG6771673.1"/>
    <property type="molecule type" value="Transcribed_RNA"/>
</dbReference>
<dbReference type="EMBL" id="HBUF01083030">
    <property type="protein sequence ID" value="CAG6633559.1"/>
    <property type="molecule type" value="Transcribed_RNA"/>
</dbReference>
<dbReference type="EMBL" id="HBUF01585570">
    <property type="protein sequence ID" value="CAG6771669.1"/>
    <property type="molecule type" value="Transcribed_RNA"/>
</dbReference>
<dbReference type="EMBL" id="HBUF01419922">
    <property type="protein sequence ID" value="CAG6740618.1"/>
    <property type="molecule type" value="Transcribed_RNA"/>
</dbReference>
<accession>A0A8D8S9I0</accession>
<sequence>MCTLKLATLFANLTSFSVNFWPLLTLGGRTSVHCILVSSISRVLKPLSAITHVFGVKCSRYLQSLTITASDVRPPYPFEIKFMNPSGVHEIKYLIVLHFL</sequence>
<dbReference type="EMBL" id="HBUF01419920">
    <property type="protein sequence ID" value="CAG6740614.1"/>
    <property type="molecule type" value="Transcribed_RNA"/>
</dbReference>
<reference evidence="1" key="1">
    <citation type="submission" date="2021-05" db="EMBL/GenBank/DDBJ databases">
        <authorList>
            <person name="Alioto T."/>
            <person name="Alioto T."/>
            <person name="Gomez Garrido J."/>
        </authorList>
    </citation>
    <scope>NUCLEOTIDE SEQUENCE</scope>
</reference>
<proteinExistence type="predicted"/>
<dbReference type="EMBL" id="HBUF01207556">
    <property type="protein sequence ID" value="CAG6664336.1"/>
    <property type="molecule type" value="Transcribed_RNA"/>
</dbReference>
<evidence type="ECO:0000313" key="1">
    <source>
        <dbReference type="EMBL" id="CAG6664336.1"/>
    </source>
</evidence>
<organism evidence="1">
    <name type="scientific">Cacopsylla melanoneura</name>
    <dbReference type="NCBI Taxonomy" id="428564"/>
    <lineage>
        <taxon>Eukaryota</taxon>
        <taxon>Metazoa</taxon>
        <taxon>Ecdysozoa</taxon>
        <taxon>Arthropoda</taxon>
        <taxon>Hexapoda</taxon>
        <taxon>Insecta</taxon>
        <taxon>Pterygota</taxon>
        <taxon>Neoptera</taxon>
        <taxon>Paraneoptera</taxon>
        <taxon>Hemiptera</taxon>
        <taxon>Sternorrhyncha</taxon>
        <taxon>Psylloidea</taxon>
        <taxon>Psyllidae</taxon>
        <taxon>Psyllinae</taxon>
        <taxon>Cacopsylla</taxon>
    </lineage>
</organism>
<dbReference type="EMBL" id="HBUF01207557">
    <property type="protein sequence ID" value="CAG6664337.1"/>
    <property type="molecule type" value="Transcribed_RNA"/>
</dbReference>